<reference evidence="2 3" key="1">
    <citation type="journal article" date="2019" name="Commun. Biol.">
        <title>The bagworm genome reveals a unique fibroin gene that provides high tensile strength.</title>
        <authorList>
            <person name="Kono N."/>
            <person name="Nakamura H."/>
            <person name="Ohtoshi R."/>
            <person name="Tomita M."/>
            <person name="Numata K."/>
            <person name="Arakawa K."/>
        </authorList>
    </citation>
    <scope>NUCLEOTIDE SEQUENCE [LARGE SCALE GENOMIC DNA]</scope>
</reference>
<feature type="region of interest" description="Disordered" evidence="1">
    <location>
        <begin position="1"/>
        <end position="39"/>
    </location>
</feature>
<evidence type="ECO:0000313" key="3">
    <source>
        <dbReference type="Proteomes" id="UP000299102"/>
    </source>
</evidence>
<accession>A0A4C1VR99</accession>
<sequence length="135" mass="14699">MGGVARPQPPSIHQRNARAYSNGESSTRQGAPLSDEPTLQSSRGITYAKVKKVKFIFFFPPAAKWTLTNAVCVSFLAYSARLRIERLLKIVLKSSGKICDGNVVCTKENRCSLGGPATGCEEHFVTVISISPLRD</sequence>
<comment type="caution">
    <text evidence="2">The sequence shown here is derived from an EMBL/GenBank/DDBJ whole genome shotgun (WGS) entry which is preliminary data.</text>
</comment>
<dbReference type="AlphaFoldDB" id="A0A4C1VR99"/>
<dbReference type="Proteomes" id="UP000299102">
    <property type="component" value="Unassembled WGS sequence"/>
</dbReference>
<gene>
    <name evidence="2" type="ORF">EVAR_30651_1</name>
</gene>
<evidence type="ECO:0000313" key="2">
    <source>
        <dbReference type="EMBL" id="GBP41213.1"/>
    </source>
</evidence>
<keyword evidence="3" id="KW-1185">Reference proteome</keyword>
<evidence type="ECO:0000256" key="1">
    <source>
        <dbReference type="SAM" id="MobiDB-lite"/>
    </source>
</evidence>
<organism evidence="2 3">
    <name type="scientific">Eumeta variegata</name>
    <name type="common">Bagworm moth</name>
    <name type="synonym">Eumeta japonica</name>
    <dbReference type="NCBI Taxonomy" id="151549"/>
    <lineage>
        <taxon>Eukaryota</taxon>
        <taxon>Metazoa</taxon>
        <taxon>Ecdysozoa</taxon>
        <taxon>Arthropoda</taxon>
        <taxon>Hexapoda</taxon>
        <taxon>Insecta</taxon>
        <taxon>Pterygota</taxon>
        <taxon>Neoptera</taxon>
        <taxon>Endopterygota</taxon>
        <taxon>Lepidoptera</taxon>
        <taxon>Glossata</taxon>
        <taxon>Ditrysia</taxon>
        <taxon>Tineoidea</taxon>
        <taxon>Psychidae</taxon>
        <taxon>Oiketicinae</taxon>
        <taxon>Eumeta</taxon>
    </lineage>
</organism>
<protein>
    <submittedName>
        <fullName evidence="2">Uncharacterized protein</fullName>
    </submittedName>
</protein>
<name>A0A4C1VR99_EUMVA</name>
<dbReference type="EMBL" id="BGZK01000395">
    <property type="protein sequence ID" value="GBP41213.1"/>
    <property type="molecule type" value="Genomic_DNA"/>
</dbReference>
<proteinExistence type="predicted"/>